<keyword evidence="15" id="KW-1185">Reference proteome</keyword>
<dbReference type="CDD" id="cd00082">
    <property type="entry name" value="HisKA"/>
    <property type="match status" value="1"/>
</dbReference>
<evidence type="ECO:0000256" key="6">
    <source>
        <dbReference type="ARBA" id="ARBA00022692"/>
    </source>
</evidence>
<dbReference type="Pfam" id="PF00512">
    <property type="entry name" value="HisKA"/>
    <property type="match status" value="1"/>
</dbReference>
<dbReference type="Proteomes" id="UP001198182">
    <property type="component" value="Unassembled WGS sequence"/>
</dbReference>
<feature type="transmembrane region" description="Helical" evidence="12">
    <location>
        <begin position="12"/>
        <end position="33"/>
    </location>
</feature>
<dbReference type="AlphaFoldDB" id="A0AAE3JGS8"/>
<dbReference type="RefSeq" id="WP_308453576.1">
    <property type="nucleotide sequence ID" value="NZ_JAJEQR010000021.1"/>
</dbReference>
<evidence type="ECO:0000256" key="8">
    <source>
        <dbReference type="ARBA" id="ARBA00022989"/>
    </source>
</evidence>
<dbReference type="InterPro" id="IPR003594">
    <property type="entry name" value="HATPase_dom"/>
</dbReference>
<evidence type="ECO:0000256" key="9">
    <source>
        <dbReference type="ARBA" id="ARBA00023012"/>
    </source>
</evidence>
<feature type="region of interest" description="Disordered" evidence="11">
    <location>
        <begin position="53"/>
        <end position="74"/>
    </location>
</feature>
<comment type="caution">
    <text evidence="14">The sequence shown here is derived from an EMBL/GenBank/DDBJ whole genome shotgun (WGS) entry which is preliminary data.</text>
</comment>
<organism evidence="14 15">
    <name type="scientific">Hominifimenecus microfluidus</name>
    <dbReference type="NCBI Taxonomy" id="2885348"/>
    <lineage>
        <taxon>Bacteria</taxon>
        <taxon>Bacillati</taxon>
        <taxon>Bacillota</taxon>
        <taxon>Clostridia</taxon>
        <taxon>Lachnospirales</taxon>
        <taxon>Lachnospiraceae</taxon>
        <taxon>Hominifimenecus</taxon>
    </lineage>
</organism>
<dbReference type="Gene3D" id="1.10.287.130">
    <property type="match status" value="1"/>
</dbReference>
<evidence type="ECO:0000256" key="2">
    <source>
        <dbReference type="ARBA" id="ARBA00004370"/>
    </source>
</evidence>
<protein>
    <recommendedName>
        <fullName evidence="3">histidine kinase</fullName>
        <ecNumber evidence="3">2.7.13.3</ecNumber>
    </recommendedName>
</protein>
<feature type="domain" description="Histidine kinase" evidence="13">
    <location>
        <begin position="206"/>
        <end position="427"/>
    </location>
</feature>
<feature type="transmembrane region" description="Helical" evidence="12">
    <location>
        <begin position="164"/>
        <end position="185"/>
    </location>
</feature>
<dbReference type="InterPro" id="IPR036097">
    <property type="entry name" value="HisK_dim/P_sf"/>
</dbReference>
<keyword evidence="8 12" id="KW-1133">Transmembrane helix</keyword>
<keyword evidence="6 12" id="KW-0812">Transmembrane</keyword>
<dbReference type="PANTHER" id="PTHR45436">
    <property type="entry name" value="SENSOR HISTIDINE KINASE YKOH"/>
    <property type="match status" value="1"/>
</dbReference>
<evidence type="ECO:0000256" key="7">
    <source>
        <dbReference type="ARBA" id="ARBA00022777"/>
    </source>
</evidence>
<evidence type="ECO:0000256" key="5">
    <source>
        <dbReference type="ARBA" id="ARBA00022679"/>
    </source>
</evidence>
<evidence type="ECO:0000259" key="13">
    <source>
        <dbReference type="PROSITE" id="PS50109"/>
    </source>
</evidence>
<keyword evidence="7 14" id="KW-0418">Kinase</keyword>
<evidence type="ECO:0000256" key="3">
    <source>
        <dbReference type="ARBA" id="ARBA00012438"/>
    </source>
</evidence>
<dbReference type="InterPro" id="IPR004358">
    <property type="entry name" value="Sig_transdc_His_kin-like_C"/>
</dbReference>
<dbReference type="SUPFAM" id="SSF55874">
    <property type="entry name" value="ATPase domain of HSP90 chaperone/DNA topoisomerase II/histidine kinase"/>
    <property type="match status" value="1"/>
</dbReference>
<dbReference type="PROSITE" id="PS50109">
    <property type="entry name" value="HIS_KIN"/>
    <property type="match status" value="1"/>
</dbReference>
<dbReference type="SMART" id="SM00387">
    <property type="entry name" value="HATPase_c"/>
    <property type="match status" value="1"/>
</dbReference>
<keyword evidence="9" id="KW-0902">Two-component regulatory system</keyword>
<accession>A0AAE3JGS8</accession>
<evidence type="ECO:0000313" key="14">
    <source>
        <dbReference type="EMBL" id="MCC2231041.1"/>
    </source>
</evidence>
<evidence type="ECO:0000313" key="15">
    <source>
        <dbReference type="Proteomes" id="UP001198182"/>
    </source>
</evidence>
<keyword evidence="4" id="KW-0597">Phosphoprotein</keyword>
<dbReference type="SMART" id="SM00388">
    <property type="entry name" value="HisKA"/>
    <property type="match status" value="1"/>
</dbReference>
<dbReference type="Gene3D" id="3.30.565.10">
    <property type="entry name" value="Histidine kinase-like ATPase, C-terminal domain"/>
    <property type="match status" value="1"/>
</dbReference>
<dbReference type="InterPro" id="IPR036890">
    <property type="entry name" value="HATPase_C_sf"/>
</dbReference>
<name>A0AAE3JGS8_9FIRM</name>
<evidence type="ECO:0000256" key="4">
    <source>
        <dbReference type="ARBA" id="ARBA00022553"/>
    </source>
</evidence>
<comment type="subcellular location">
    <subcellularLocation>
        <location evidence="2">Membrane</location>
    </subcellularLocation>
</comment>
<keyword evidence="5" id="KW-0808">Transferase</keyword>
<evidence type="ECO:0000256" key="12">
    <source>
        <dbReference type="SAM" id="Phobius"/>
    </source>
</evidence>
<dbReference type="EC" id="2.7.13.3" evidence="3"/>
<dbReference type="EMBL" id="JAJEQR010000021">
    <property type="protein sequence ID" value="MCC2231041.1"/>
    <property type="molecule type" value="Genomic_DNA"/>
</dbReference>
<keyword evidence="10 12" id="KW-0472">Membrane</keyword>
<evidence type="ECO:0000256" key="11">
    <source>
        <dbReference type="SAM" id="MobiDB-lite"/>
    </source>
</evidence>
<dbReference type="SUPFAM" id="SSF47384">
    <property type="entry name" value="Homodimeric domain of signal transducing histidine kinase"/>
    <property type="match status" value="1"/>
</dbReference>
<dbReference type="PRINTS" id="PR00344">
    <property type="entry name" value="BCTRLSENSOR"/>
</dbReference>
<dbReference type="InterPro" id="IPR050428">
    <property type="entry name" value="TCS_sensor_his_kinase"/>
</dbReference>
<dbReference type="InterPro" id="IPR005467">
    <property type="entry name" value="His_kinase_dom"/>
</dbReference>
<proteinExistence type="predicted"/>
<sequence length="427" mass="47638">MIRRLRRKLIGVVMLSLTVILIIVVGAINIVSYRQITAQADRVLDILQENQGKFPDKLPQPPQDDAGKPPYAGNHDFITEDTPFESRYFVVNVNTSGEISRLDTGHIASISAGDAKSYGEEVLQAGKTSGYCDSYRYRVSDTDNGKQIIFLYRYSELHTAGNQLAASLAVAVAVLVAMFLLVSLLSRRIVRPMEENMEKQKQFVTDASHELKTPLAIISANAEVLEMIEGKSEWTESIRNQIGRMSELVQNLVTLSRMEEENIHTVFTDFSLSDAVSETAEPFGTLAESKGLQLQTEIAGQIIFCGDEKSIRQMISILLDNAVKYAVKDNETEQKEKNADRRIFVSLSRQGNYAILAVSNAVEEMPEKPERLFDRFYRADESRTRESGGYGIGLAVARAAAEAHKGKITAEKESEHRIAFQVRLPLK</sequence>
<dbReference type="PANTHER" id="PTHR45436:SF5">
    <property type="entry name" value="SENSOR HISTIDINE KINASE TRCS"/>
    <property type="match status" value="1"/>
</dbReference>
<comment type="catalytic activity">
    <reaction evidence="1">
        <text>ATP + protein L-histidine = ADP + protein N-phospho-L-histidine.</text>
        <dbReference type="EC" id="2.7.13.3"/>
    </reaction>
</comment>
<evidence type="ECO:0000256" key="10">
    <source>
        <dbReference type="ARBA" id="ARBA00023136"/>
    </source>
</evidence>
<gene>
    <name evidence="14" type="ORF">LKD81_08525</name>
</gene>
<reference evidence="14" key="1">
    <citation type="submission" date="2021-10" db="EMBL/GenBank/DDBJ databases">
        <title>Anaerobic single-cell dispensing facilitates the cultivation of human gut bacteria.</title>
        <authorList>
            <person name="Afrizal A."/>
        </authorList>
    </citation>
    <scope>NUCLEOTIDE SEQUENCE</scope>
    <source>
        <strain evidence="14">CLA-AA-H215</strain>
    </source>
</reference>
<dbReference type="GO" id="GO:0005886">
    <property type="term" value="C:plasma membrane"/>
    <property type="evidence" value="ECO:0007669"/>
    <property type="project" value="TreeGrafter"/>
</dbReference>
<evidence type="ECO:0000256" key="1">
    <source>
        <dbReference type="ARBA" id="ARBA00000085"/>
    </source>
</evidence>
<dbReference type="GO" id="GO:0000155">
    <property type="term" value="F:phosphorelay sensor kinase activity"/>
    <property type="evidence" value="ECO:0007669"/>
    <property type="project" value="InterPro"/>
</dbReference>
<dbReference type="InterPro" id="IPR003661">
    <property type="entry name" value="HisK_dim/P_dom"/>
</dbReference>
<dbReference type="Pfam" id="PF02518">
    <property type="entry name" value="HATPase_c"/>
    <property type="match status" value="1"/>
</dbReference>